<dbReference type="Gene3D" id="3.40.140.20">
    <property type="match status" value="2"/>
</dbReference>
<dbReference type="InterPro" id="IPR024051">
    <property type="entry name" value="AICAR_Tfase_dup_dom_sf"/>
</dbReference>
<comment type="similarity">
    <text evidence="3 10">Belongs to the PurH family.</text>
</comment>
<evidence type="ECO:0000256" key="6">
    <source>
        <dbReference type="ARBA" id="ARBA00022801"/>
    </source>
</evidence>
<dbReference type="FunFam" id="3.40.140.20:FF:000001">
    <property type="entry name" value="Bifunctional purine biosynthesis protein PurH"/>
    <property type="match status" value="1"/>
</dbReference>
<evidence type="ECO:0000256" key="10">
    <source>
        <dbReference type="HAMAP-Rule" id="MF_00139"/>
    </source>
</evidence>
<dbReference type="PANTHER" id="PTHR11692:SF0">
    <property type="entry name" value="BIFUNCTIONAL PURINE BIOSYNTHESIS PROTEIN ATIC"/>
    <property type="match status" value="1"/>
</dbReference>
<dbReference type="SMART" id="SM00851">
    <property type="entry name" value="MGS"/>
    <property type="match status" value="1"/>
</dbReference>
<dbReference type="EMBL" id="CP049616">
    <property type="protein sequence ID" value="QII45881.1"/>
    <property type="molecule type" value="Genomic_DNA"/>
</dbReference>
<dbReference type="SUPFAM" id="SSF53927">
    <property type="entry name" value="Cytidine deaminase-like"/>
    <property type="match status" value="1"/>
</dbReference>
<comment type="pathway">
    <text evidence="1 10">Purine metabolism; IMP biosynthesis via de novo pathway; IMP from 5-formamido-1-(5-phospho-D-ribosyl)imidazole-4-carboxamide: step 1/1.</text>
</comment>
<keyword evidence="4 10" id="KW-0808">Transferase</keyword>
<dbReference type="EC" id="3.5.4.10" evidence="10"/>
<protein>
    <recommendedName>
        <fullName evidence="10">Bifunctional purine biosynthesis protein PurH</fullName>
    </recommendedName>
    <domain>
        <recommendedName>
            <fullName evidence="10">Phosphoribosylaminoimidazolecarboxamide formyltransferase</fullName>
            <ecNumber evidence="10">2.1.2.3</ecNumber>
        </recommendedName>
        <alternativeName>
            <fullName evidence="10">AICAR transformylase</fullName>
        </alternativeName>
    </domain>
    <domain>
        <recommendedName>
            <fullName evidence="10">IMP cyclohydrolase</fullName>
            <ecNumber evidence="10">3.5.4.10</ecNumber>
        </recommendedName>
        <alternativeName>
            <fullName evidence="10">ATIC</fullName>
        </alternativeName>
        <alternativeName>
            <fullName evidence="10">IMP synthase</fullName>
        </alternativeName>
        <alternativeName>
            <fullName evidence="10">Inosinicase</fullName>
        </alternativeName>
    </domain>
</protein>
<keyword evidence="6 10" id="KW-0378">Hydrolase</keyword>
<evidence type="ECO:0000313" key="12">
    <source>
        <dbReference type="EMBL" id="QII45881.1"/>
    </source>
</evidence>
<evidence type="ECO:0000256" key="5">
    <source>
        <dbReference type="ARBA" id="ARBA00022755"/>
    </source>
</evidence>
<evidence type="ECO:0000259" key="11">
    <source>
        <dbReference type="PROSITE" id="PS51855"/>
    </source>
</evidence>
<name>A0A6G7J4S6_9FLAO</name>
<dbReference type="GO" id="GO:0004643">
    <property type="term" value="F:phosphoribosylaminoimidazolecarboxamide formyltransferase activity"/>
    <property type="evidence" value="ECO:0007669"/>
    <property type="project" value="UniProtKB-UniRule"/>
</dbReference>
<dbReference type="AlphaFoldDB" id="A0A6G7J4S6"/>
<comment type="catalytic activity">
    <reaction evidence="8 10">
        <text>(6R)-10-formyltetrahydrofolate + 5-amino-1-(5-phospho-beta-D-ribosyl)imidazole-4-carboxamide = 5-formamido-1-(5-phospho-D-ribosyl)imidazole-4-carboxamide + (6S)-5,6,7,8-tetrahydrofolate</text>
        <dbReference type="Rhea" id="RHEA:22192"/>
        <dbReference type="ChEBI" id="CHEBI:57453"/>
        <dbReference type="ChEBI" id="CHEBI:58467"/>
        <dbReference type="ChEBI" id="CHEBI:58475"/>
        <dbReference type="ChEBI" id="CHEBI:195366"/>
        <dbReference type="EC" id="2.1.2.3"/>
    </reaction>
</comment>
<dbReference type="KEGG" id="mut:GVT53_14770"/>
<evidence type="ECO:0000256" key="3">
    <source>
        <dbReference type="ARBA" id="ARBA00007667"/>
    </source>
</evidence>
<reference evidence="12 13" key="1">
    <citation type="submission" date="2020-02" db="EMBL/GenBank/DDBJ databases">
        <title>Complete genome of Muricauda sp. 501str8.</title>
        <authorList>
            <person name="Dong B."/>
            <person name="Zhu S."/>
            <person name="Yang J."/>
            <person name="Chen J."/>
        </authorList>
    </citation>
    <scope>NUCLEOTIDE SEQUENCE [LARGE SCALE GENOMIC DNA]</scope>
    <source>
        <strain evidence="12 13">501str8</strain>
    </source>
</reference>
<dbReference type="GO" id="GO:0003937">
    <property type="term" value="F:IMP cyclohydrolase activity"/>
    <property type="evidence" value="ECO:0007669"/>
    <property type="project" value="UniProtKB-UniRule"/>
</dbReference>
<evidence type="ECO:0000256" key="9">
    <source>
        <dbReference type="ARBA" id="ARBA00050687"/>
    </source>
</evidence>
<dbReference type="InterPro" id="IPR016193">
    <property type="entry name" value="Cytidine_deaminase-like"/>
</dbReference>
<keyword evidence="5 10" id="KW-0658">Purine biosynthesis</keyword>
<sequence length="509" mass="55953">MTAKKASAALISVFHKDGLEPIVKKLDELGVTLYSTGGTEKFIRDLGIDVVPVEDVTSYPSILGGRVKTLHPKVFGGILNRQDNDSDVSQMKEFDIPQLDIVIVDLYPFEKTVASGASEQDIIEKIDIGGISLIRAAAKNFKDVLCVSSMEDYEDFLNVISEGNGTTTMEDRKRFATKAFNISSHYDTAIFNYFNQNHEEAVLKISETKGQVLRYGENPHQRGFFFGDFDAMFSKLHGKELSYNNLLDVDAAVNLMGEFKNDDPTFAILKHNNACGLATRSTIHQAYVDALAGDPVSAFGGILISNVEIDKPTAEEIHKLFCEVVIAPSYSDEALEILKGKKNRIILIQNETALPDTLVRTCLNGVLVQDKDFKTDSKEDLNPVTDKKPTSAEIEDLIFASKLCKHTKSNTIVLAKNKQLCASGTGQTSRVDALNQAIHKAKSFEFDLEGAVMASDAFFPFPDCVEIADKAGIKSVIQPGGSIKDQLSIDYCNENGLAMVMTGTRHFKH</sequence>
<dbReference type="Pfam" id="PF02142">
    <property type="entry name" value="MGS"/>
    <property type="match status" value="1"/>
</dbReference>
<evidence type="ECO:0000256" key="4">
    <source>
        <dbReference type="ARBA" id="ARBA00022679"/>
    </source>
</evidence>
<gene>
    <name evidence="10 12" type="primary">purH</name>
    <name evidence="12" type="ORF">GVT53_14770</name>
</gene>
<evidence type="ECO:0000256" key="2">
    <source>
        <dbReference type="ARBA" id="ARBA00004954"/>
    </source>
</evidence>
<dbReference type="GO" id="GO:0005829">
    <property type="term" value="C:cytosol"/>
    <property type="evidence" value="ECO:0007669"/>
    <property type="project" value="TreeGrafter"/>
</dbReference>
<comment type="domain">
    <text evidence="10">The IMP cyclohydrolase activity resides in the N-terminal region.</text>
</comment>
<dbReference type="CDD" id="cd01421">
    <property type="entry name" value="IMPCH"/>
    <property type="match status" value="1"/>
</dbReference>
<evidence type="ECO:0000313" key="13">
    <source>
        <dbReference type="Proteomes" id="UP000502928"/>
    </source>
</evidence>
<dbReference type="Proteomes" id="UP000502928">
    <property type="component" value="Chromosome"/>
</dbReference>
<evidence type="ECO:0000256" key="8">
    <source>
        <dbReference type="ARBA" id="ARBA00050488"/>
    </source>
</evidence>
<dbReference type="UniPathway" id="UPA00074">
    <property type="reaction ID" value="UER00133"/>
</dbReference>
<organism evidence="12 13">
    <name type="scientific">Flagellimonas oceani</name>
    <dbReference type="NCBI Taxonomy" id="2698672"/>
    <lineage>
        <taxon>Bacteria</taxon>
        <taxon>Pseudomonadati</taxon>
        <taxon>Bacteroidota</taxon>
        <taxon>Flavobacteriia</taxon>
        <taxon>Flavobacteriales</taxon>
        <taxon>Flavobacteriaceae</taxon>
        <taxon>Flagellimonas</taxon>
    </lineage>
</organism>
<dbReference type="NCBIfam" id="NF002049">
    <property type="entry name" value="PRK00881.1"/>
    <property type="match status" value="1"/>
</dbReference>
<dbReference type="FunFam" id="3.40.50.1380:FF:000001">
    <property type="entry name" value="Bifunctional purine biosynthesis protein PurH"/>
    <property type="match status" value="1"/>
</dbReference>
<dbReference type="PROSITE" id="PS51855">
    <property type="entry name" value="MGS"/>
    <property type="match status" value="1"/>
</dbReference>
<dbReference type="RefSeq" id="WP_166249265.1">
    <property type="nucleotide sequence ID" value="NZ_CP049616.1"/>
</dbReference>
<dbReference type="PIRSF" id="PIRSF000414">
    <property type="entry name" value="AICARFT_IMPCHas"/>
    <property type="match status" value="1"/>
</dbReference>
<comment type="pathway">
    <text evidence="2 10">Purine metabolism; IMP biosynthesis via de novo pathway; 5-formamido-1-(5-phospho-D-ribosyl)imidazole-4-carboxamide from 5-amino-1-(5-phospho-D-ribosyl)imidazole-4-carboxamide (10-formyl THF route): step 1/1.</text>
</comment>
<dbReference type="Gene3D" id="3.40.50.1380">
    <property type="entry name" value="Methylglyoxal synthase-like domain"/>
    <property type="match status" value="1"/>
</dbReference>
<keyword evidence="7 10" id="KW-0511">Multifunctional enzyme</keyword>
<evidence type="ECO:0000256" key="1">
    <source>
        <dbReference type="ARBA" id="ARBA00004844"/>
    </source>
</evidence>
<dbReference type="HAMAP" id="MF_00139">
    <property type="entry name" value="PurH"/>
    <property type="match status" value="1"/>
</dbReference>
<dbReference type="NCBIfam" id="TIGR00355">
    <property type="entry name" value="purH"/>
    <property type="match status" value="1"/>
</dbReference>
<dbReference type="InterPro" id="IPR036914">
    <property type="entry name" value="MGS-like_dom_sf"/>
</dbReference>
<dbReference type="SMART" id="SM00798">
    <property type="entry name" value="AICARFT_IMPCHas"/>
    <property type="match status" value="1"/>
</dbReference>
<dbReference type="SUPFAM" id="SSF52335">
    <property type="entry name" value="Methylglyoxal synthase-like"/>
    <property type="match status" value="1"/>
</dbReference>
<proteinExistence type="inferred from homology"/>
<evidence type="ECO:0000256" key="7">
    <source>
        <dbReference type="ARBA" id="ARBA00023268"/>
    </source>
</evidence>
<dbReference type="EC" id="2.1.2.3" evidence="10"/>
<comment type="catalytic activity">
    <reaction evidence="9 10">
        <text>IMP + H2O = 5-formamido-1-(5-phospho-D-ribosyl)imidazole-4-carboxamide</text>
        <dbReference type="Rhea" id="RHEA:18445"/>
        <dbReference type="ChEBI" id="CHEBI:15377"/>
        <dbReference type="ChEBI" id="CHEBI:58053"/>
        <dbReference type="ChEBI" id="CHEBI:58467"/>
        <dbReference type="EC" id="3.5.4.10"/>
    </reaction>
</comment>
<dbReference type="PANTHER" id="PTHR11692">
    <property type="entry name" value="BIFUNCTIONAL PURINE BIOSYNTHESIS PROTEIN PURH"/>
    <property type="match status" value="1"/>
</dbReference>
<dbReference type="Pfam" id="PF01808">
    <property type="entry name" value="AICARFT_IMPCHas"/>
    <property type="match status" value="1"/>
</dbReference>
<dbReference type="GO" id="GO:0006189">
    <property type="term" value="P:'de novo' IMP biosynthetic process"/>
    <property type="evidence" value="ECO:0007669"/>
    <property type="project" value="UniProtKB-UniRule"/>
</dbReference>
<feature type="domain" description="MGS-like" evidence="11">
    <location>
        <begin position="1"/>
        <end position="148"/>
    </location>
</feature>
<accession>A0A6G7J4S6</accession>
<dbReference type="InterPro" id="IPR011607">
    <property type="entry name" value="MGS-like_dom"/>
</dbReference>
<keyword evidence="13" id="KW-1185">Reference proteome</keyword>
<dbReference type="InterPro" id="IPR002695">
    <property type="entry name" value="PurH-like"/>
</dbReference>
<dbReference type="FunFam" id="3.40.140.20:FF:000005">
    <property type="entry name" value="Bifunctional purine biosynthesis protein PurH"/>
    <property type="match status" value="1"/>
</dbReference>